<comment type="caution">
    <text evidence="1">The sequence shown here is derived from an EMBL/GenBank/DDBJ whole genome shotgun (WGS) entry which is preliminary data.</text>
</comment>
<dbReference type="InterPro" id="IPR012441">
    <property type="entry name" value="DUF1643"/>
</dbReference>
<gene>
    <name evidence="1" type="ORF">GTP90_01035</name>
</gene>
<dbReference type="EMBL" id="WWCX01000001">
    <property type="protein sequence ID" value="MYM92440.1"/>
    <property type="molecule type" value="Genomic_DNA"/>
</dbReference>
<dbReference type="Proteomes" id="UP000447355">
    <property type="component" value="Unassembled WGS sequence"/>
</dbReference>
<sequence>MAGGEQVIRREHKTLTGSTGAVYSACETYRYLLWRIWDESLPPALLLLMNPSTADETSNDPTVERQIRRVRMWPQIGFPVEVGGLVVANVFAYRETESEKLAGLHQSGFDLVGPENDAMIVAAAKRAAVVVCGWGKPGALGGRDRAVLELLRNEGIKPFALNQNQDSTPTHPLFVGYAAKPFEMSLQSSS</sequence>
<reference evidence="1" key="1">
    <citation type="submission" date="2019-12" db="EMBL/GenBank/DDBJ databases">
        <title>Novel species isolated from a subtropical stream in China.</title>
        <authorList>
            <person name="Lu H."/>
        </authorList>
    </citation>
    <scope>NUCLEOTIDE SEQUENCE [LARGE SCALE GENOMIC DNA]</scope>
    <source>
        <strain evidence="1">FT81W</strain>
    </source>
</reference>
<dbReference type="Pfam" id="PF07799">
    <property type="entry name" value="DUF1643"/>
    <property type="match status" value="1"/>
</dbReference>
<proteinExistence type="predicted"/>
<name>A0A845GG04_9BURK</name>
<dbReference type="AlphaFoldDB" id="A0A845GG04"/>
<evidence type="ECO:0000313" key="2">
    <source>
        <dbReference type="Proteomes" id="UP000447355"/>
    </source>
</evidence>
<evidence type="ECO:0000313" key="1">
    <source>
        <dbReference type="EMBL" id="MYM92440.1"/>
    </source>
</evidence>
<organism evidence="1 2">
    <name type="scientific">Duganella vulcania</name>
    <dbReference type="NCBI Taxonomy" id="2692166"/>
    <lineage>
        <taxon>Bacteria</taxon>
        <taxon>Pseudomonadati</taxon>
        <taxon>Pseudomonadota</taxon>
        <taxon>Betaproteobacteria</taxon>
        <taxon>Burkholderiales</taxon>
        <taxon>Oxalobacteraceae</taxon>
        <taxon>Telluria group</taxon>
        <taxon>Duganella</taxon>
    </lineage>
</organism>
<protein>
    <submittedName>
        <fullName evidence="1">DUF1643 domain-containing protein</fullName>
    </submittedName>
</protein>
<accession>A0A845GG04</accession>